<reference evidence="1 2" key="1">
    <citation type="journal article" date="2023" name="Hortic Res">
        <title>Pangenome of water caltrop reveals structural variations and asymmetric subgenome divergence after allopolyploidization.</title>
        <authorList>
            <person name="Zhang X."/>
            <person name="Chen Y."/>
            <person name="Wang L."/>
            <person name="Yuan Y."/>
            <person name="Fang M."/>
            <person name="Shi L."/>
            <person name="Lu R."/>
            <person name="Comes H.P."/>
            <person name="Ma Y."/>
            <person name="Chen Y."/>
            <person name="Huang G."/>
            <person name="Zhou Y."/>
            <person name="Zheng Z."/>
            <person name="Qiu Y."/>
        </authorList>
    </citation>
    <scope>NUCLEOTIDE SEQUENCE [LARGE SCALE GENOMIC DNA]</scope>
    <source>
        <strain evidence="1">F231</strain>
    </source>
</reference>
<accession>A0AAN7MDE3</accession>
<evidence type="ECO:0000313" key="2">
    <source>
        <dbReference type="Proteomes" id="UP001346149"/>
    </source>
</evidence>
<comment type="caution">
    <text evidence="1">The sequence shown here is derived from an EMBL/GenBank/DDBJ whole genome shotgun (WGS) entry which is preliminary data.</text>
</comment>
<organism evidence="1 2">
    <name type="scientific">Trapa natans</name>
    <name type="common">Water chestnut</name>
    <dbReference type="NCBI Taxonomy" id="22666"/>
    <lineage>
        <taxon>Eukaryota</taxon>
        <taxon>Viridiplantae</taxon>
        <taxon>Streptophyta</taxon>
        <taxon>Embryophyta</taxon>
        <taxon>Tracheophyta</taxon>
        <taxon>Spermatophyta</taxon>
        <taxon>Magnoliopsida</taxon>
        <taxon>eudicotyledons</taxon>
        <taxon>Gunneridae</taxon>
        <taxon>Pentapetalae</taxon>
        <taxon>rosids</taxon>
        <taxon>malvids</taxon>
        <taxon>Myrtales</taxon>
        <taxon>Lythraceae</taxon>
        <taxon>Trapa</taxon>
    </lineage>
</organism>
<dbReference type="Proteomes" id="UP001346149">
    <property type="component" value="Unassembled WGS sequence"/>
</dbReference>
<name>A0AAN7MDE3_TRANT</name>
<keyword evidence="2" id="KW-1185">Reference proteome</keyword>
<evidence type="ECO:0000313" key="1">
    <source>
        <dbReference type="EMBL" id="KAK4794710.1"/>
    </source>
</evidence>
<dbReference type="AlphaFoldDB" id="A0AAN7MDE3"/>
<protein>
    <submittedName>
        <fullName evidence="1">Uncharacterized protein</fullName>
    </submittedName>
</protein>
<gene>
    <name evidence="1" type="ORF">SAY86_012704</name>
</gene>
<dbReference type="EMBL" id="JAXQNO010000007">
    <property type="protein sequence ID" value="KAK4794710.1"/>
    <property type="molecule type" value="Genomic_DNA"/>
</dbReference>
<sequence length="141" mass="16577">MYGSTTIHKNRRKIKHENSLGVDLAPKFYFFTIKGLGMHAVNNKQITFFHHQITLHTNRWGLPIVLLCKKQAKRTKAQMKLWTVSHIWYCTIRNVLPRRGNVLQAIIKRLIMSTLSYTYMNYLLFKVKSNHKIGCNKCMTP</sequence>
<proteinExistence type="predicted"/>